<dbReference type="GO" id="GO:0030395">
    <property type="term" value="F:lactose binding"/>
    <property type="evidence" value="ECO:0007669"/>
    <property type="project" value="TreeGrafter"/>
</dbReference>
<reference evidence="4" key="1">
    <citation type="thesis" date="2020" institute="ProQuest LLC" country="789 East Eisenhower Parkway, Ann Arbor, MI, USA">
        <title>Comparative Genomics and Chromosome Evolution.</title>
        <authorList>
            <person name="Mudd A.B."/>
        </authorList>
    </citation>
    <scope>NUCLEOTIDE SEQUENCE</scope>
    <source>
        <strain evidence="4">1538</strain>
        <tissue evidence="4">Blood</tissue>
    </source>
</reference>
<dbReference type="InterPro" id="IPR001079">
    <property type="entry name" value="Galectin_CRD"/>
</dbReference>
<dbReference type="AlphaFoldDB" id="A0AAV3ALB0"/>
<keyword evidence="1 2" id="KW-0430">Lectin</keyword>
<dbReference type="Pfam" id="PF00337">
    <property type="entry name" value="Gal-bind_lectin"/>
    <property type="match status" value="1"/>
</dbReference>
<dbReference type="PANTHER" id="PTHR11346">
    <property type="entry name" value="GALECTIN"/>
    <property type="match status" value="1"/>
</dbReference>
<dbReference type="GO" id="GO:0043236">
    <property type="term" value="F:laminin binding"/>
    <property type="evidence" value="ECO:0007669"/>
    <property type="project" value="TreeGrafter"/>
</dbReference>
<evidence type="ECO:0000313" key="4">
    <source>
        <dbReference type="EMBL" id="DBA32234.1"/>
    </source>
</evidence>
<dbReference type="InterPro" id="IPR013320">
    <property type="entry name" value="ConA-like_dom_sf"/>
</dbReference>
<dbReference type="SMART" id="SM00276">
    <property type="entry name" value="GLECT"/>
    <property type="match status" value="1"/>
</dbReference>
<organism evidence="4 5">
    <name type="scientific">Pyxicephalus adspersus</name>
    <name type="common">African bullfrog</name>
    <dbReference type="NCBI Taxonomy" id="30357"/>
    <lineage>
        <taxon>Eukaryota</taxon>
        <taxon>Metazoa</taxon>
        <taxon>Chordata</taxon>
        <taxon>Craniata</taxon>
        <taxon>Vertebrata</taxon>
        <taxon>Euteleostomi</taxon>
        <taxon>Amphibia</taxon>
        <taxon>Batrachia</taxon>
        <taxon>Anura</taxon>
        <taxon>Neobatrachia</taxon>
        <taxon>Ranoidea</taxon>
        <taxon>Pyxicephalidae</taxon>
        <taxon>Pyxicephalinae</taxon>
        <taxon>Pyxicephalus</taxon>
    </lineage>
</organism>
<evidence type="ECO:0000256" key="2">
    <source>
        <dbReference type="RuleBase" id="RU102079"/>
    </source>
</evidence>
<evidence type="ECO:0000259" key="3">
    <source>
        <dbReference type="PROSITE" id="PS51304"/>
    </source>
</evidence>
<gene>
    <name evidence="4" type="ORF">GDO54_000042</name>
</gene>
<name>A0AAV3ALB0_PYXAD</name>
<dbReference type="Proteomes" id="UP001181693">
    <property type="component" value="Unassembled WGS sequence"/>
</dbReference>
<accession>A0AAV3ALB0</accession>
<dbReference type="Gene3D" id="2.60.120.200">
    <property type="match status" value="1"/>
</dbReference>
<keyword evidence="5" id="KW-1185">Reference proteome</keyword>
<evidence type="ECO:0000313" key="5">
    <source>
        <dbReference type="Proteomes" id="UP001181693"/>
    </source>
</evidence>
<protein>
    <recommendedName>
        <fullName evidence="2">Galectin</fullName>
    </recommendedName>
</protein>
<dbReference type="GO" id="GO:0005615">
    <property type="term" value="C:extracellular space"/>
    <property type="evidence" value="ECO:0007669"/>
    <property type="project" value="TreeGrafter"/>
</dbReference>
<sequence length="113" mass="13113">MSWLQGHCSFSIGLGIDSRNFLLHFSPRFDFGVDKRKIVCNSLQNNVWEQEQKEGDFPFQQGSVTTVRFEYRREDFNILLPSGKRFSFPVRFNVGAISYLTLGNLQLKCLTIE</sequence>
<feature type="domain" description="Galectin" evidence="3">
    <location>
        <begin position="1"/>
        <end position="113"/>
    </location>
</feature>
<comment type="caution">
    <text evidence="4">The sequence shown here is derived from an EMBL/GenBank/DDBJ whole genome shotgun (WGS) entry which is preliminary data.</text>
</comment>
<dbReference type="SUPFAM" id="SSF49899">
    <property type="entry name" value="Concanavalin A-like lectins/glucanases"/>
    <property type="match status" value="1"/>
</dbReference>
<proteinExistence type="predicted"/>
<dbReference type="PANTHER" id="PTHR11346:SF97">
    <property type="entry name" value="GALECTIN-1"/>
    <property type="match status" value="1"/>
</dbReference>
<dbReference type="InterPro" id="IPR044156">
    <property type="entry name" value="Galectin-like"/>
</dbReference>
<dbReference type="EMBL" id="DYDO01000001">
    <property type="protein sequence ID" value="DBA32234.1"/>
    <property type="molecule type" value="Genomic_DNA"/>
</dbReference>
<evidence type="ECO:0000256" key="1">
    <source>
        <dbReference type="ARBA" id="ARBA00022734"/>
    </source>
</evidence>
<dbReference type="PROSITE" id="PS51304">
    <property type="entry name" value="GALECTIN"/>
    <property type="match status" value="1"/>
</dbReference>
<dbReference type="CDD" id="cd00070">
    <property type="entry name" value="GLECT"/>
    <property type="match status" value="1"/>
</dbReference>
<dbReference type="SMART" id="SM00908">
    <property type="entry name" value="Gal-bind_lectin"/>
    <property type="match status" value="1"/>
</dbReference>